<comment type="subcellular location">
    <subcellularLocation>
        <location evidence="1">Cell membrane</location>
        <topology evidence="1">Multi-pass membrane protein</topology>
    </subcellularLocation>
</comment>
<dbReference type="PANTHER" id="PTHR46494:SF3">
    <property type="entry name" value="ZINC TRANSPORT PROTEIN ZNTB"/>
    <property type="match status" value="1"/>
</dbReference>
<evidence type="ECO:0000256" key="8">
    <source>
        <dbReference type="ARBA" id="ARBA00022989"/>
    </source>
</evidence>
<keyword evidence="9" id="KW-0406">Ion transport</keyword>
<dbReference type="SUPFAM" id="SSF143865">
    <property type="entry name" value="CorA soluble domain-like"/>
    <property type="match status" value="1"/>
</dbReference>
<dbReference type="InterPro" id="IPR045863">
    <property type="entry name" value="CorA_TM1_TM2"/>
</dbReference>
<dbReference type="GO" id="GO:0000287">
    <property type="term" value="F:magnesium ion binding"/>
    <property type="evidence" value="ECO:0007669"/>
    <property type="project" value="TreeGrafter"/>
</dbReference>
<protein>
    <submittedName>
        <fullName evidence="12">Zinc transporter ZntB</fullName>
    </submittedName>
</protein>
<dbReference type="AlphaFoldDB" id="A0A545U2V9"/>
<evidence type="ECO:0000256" key="1">
    <source>
        <dbReference type="ARBA" id="ARBA00004651"/>
    </source>
</evidence>
<dbReference type="CDD" id="cd12833">
    <property type="entry name" value="ZntB-like_1"/>
    <property type="match status" value="1"/>
</dbReference>
<dbReference type="GO" id="GO:0050897">
    <property type="term" value="F:cobalt ion binding"/>
    <property type="evidence" value="ECO:0007669"/>
    <property type="project" value="TreeGrafter"/>
</dbReference>
<proteinExistence type="inferred from homology"/>
<comment type="caution">
    <text evidence="12">The sequence shown here is derived from an EMBL/GenBank/DDBJ whole genome shotgun (WGS) entry which is preliminary data.</text>
</comment>
<dbReference type="SUPFAM" id="SSF144083">
    <property type="entry name" value="Magnesium transport protein CorA, transmembrane region"/>
    <property type="match status" value="1"/>
</dbReference>
<name>A0A545U2V9_9PROT</name>
<evidence type="ECO:0000256" key="4">
    <source>
        <dbReference type="ARBA" id="ARBA00022475"/>
    </source>
</evidence>
<evidence type="ECO:0000256" key="10">
    <source>
        <dbReference type="ARBA" id="ARBA00023136"/>
    </source>
</evidence>
<keyword evidence="7" id="KW-0862">Zinc</keyword>
<dbReference type="Gene3D" id="3.30.460.20">
    <property type="entry name" value="CorA soluble domain-like"/>
    <property type="match status" value="1"/>
</dbReference>
<accession>A0A545U2V9</accession>
<feature type="transmembrane region" description="Helical" evidence="11">
    <location>
        <begin position="264"/>
        <end position="285"/>
    </location>
</feature>
<dbReference type="InterPro" id="IPR045861">
    <property type="entry name" value="CorA_cytoplasmic_dom"/>
</dbReference>
<dbReference type="InterPro" id="IPR002523">
    <property type="entry name" value="MgTranspt_CorA/ZnTranspt_ZntB"/>
</dbReference>
<keyword evidence="13" id="KW-1185">Reference proteome</keyword>
<sequence length="323" mass="35695">MSDKTLHPICAFDIGPDGQAVLLEEPWPDAASAISDGYRWLHFDLTDPALEAWTDEKLPPVAAYALRQSETRPRCDVFEDGVLLNLRGVNLNPGNDPEDMVSLRLWVRPGLIVTARLRKLWAVDALRKAIDAGKAPVAIADFLNLLTYELSKRIERVSLDLEEETDALEEKLLGESSGLSGELVILRQSVIKLRRFVRPQCEALNDLSQWQSALLDQGHSDLLRETANRATRTIEALDAISERLTAMQDHLETRHASALGRNSYILSVAAAIFLPLGFLTGLFGINVGGMPGVDSPYGFAVVTIASCVIGVLLFVVFRLRKWL</sequence>
<dbReference type="Gene3D" id="1.20.58.340">
    <property type="entry name" value="Magnesium transport protein CorA, transmembrane region"/>
    <property type="match status" value="2"/>
</dbReference>
<evidence type="ECO:0000256" key="9">
    <source>
        <dbReference type="ARBA" id="ARBA00023065"/>
    </source>
</evidence>
<evidence type="ECO:0000313" key="12">
    <source>
        <dbReference type="EMBL" id="TQV83764.1"/>
    </source>
</evidence>
<dbReference type="PANTHER" id="PTHR46494">
    <property type="entry name" value="CORA FAMILY METAL ION TRANSPORTER (EUROFUNG)"/>
    <property type="match status" value="1"/>
</dbReference>
<feature type="transmembrane region" description="Helical" evidence="11">
    <location>
        <begin position="297"/>
        <end position="317"/>
    </location>
</feature>
<evidence type="ECO:0000256" key="7">
    <source>
        <dbReference type="ARBA" id="ARBA00022833"/>
    </source>
</evidence>
<dbReference type="OrthoDB" id="9803484at2"/>
<keyword evidence="3" id="KW-0813">Transport</keyword>
<evidence type="ECO:0000256" key="11">
    <source>
        <dbReference type="SAM" id="Phobius"/>
    </source>
</evidence>
<dbReference type="Proteomes" id="UP000315252">
    <property type="component" value="Unassembled WGS sequence"/>
</dbReference>
<gene>
    <name evidence="12" type="ORF">FKG95_04060</name>
</gene>
<dbReference type="GO" id="GO:0015087">
    <property type="term" value="F:cobalt ion transmembrane transporter activity"/>
    <property type="evidence" value="ECO:0007669"/>
    <property type="project" value="TreeGrafter"/>
</dbReference>
<evidence type="ECO:0000313" key="13">
    <source>
        <dbReference type="Proteomes" id="UP000315252"/>
    </source>
</evidence>
<keyword evidence="4" id="KW-1003">Cell membrane</keyword>
<dbReference type="GO" id="GO:0005886">
    <property type="term" value="C:plasma membrane"/>
    <property type="evidence" value="ECO:0007669"/>
    <property type="project" value="UniProtKB-SubCell"/>
</dbReference>
<dbReference type="RefSeq" id="WP_142894999.1">
    <property type="nucleotide sequence ID" value="NZ_ML660052.1"/>
</dbReference>
<evidence type="ECO:0000256" key="2">
    <source>
        <dbReference type="ARBA" id="ARBA00009765"/>
    </source>
</evidence>
<dbReference type="EMBL" id="VHSH01000001">
    <property type="protein sequence ID" value="TQV83764.1"/>
    <property type="molecule type" value="Genomic_DNA"/>
</dbReference>
<dbReference type="Pfam" id="PF01544">
    <property type="entry name" value="CorA"/>
    <property type="match status" value="1"/>
</dbReference>
<evidence type="ECO:0000256" key="5">
    <source>
        <dbReference type="ARBA" id="ARBA00022519"/>
    </source>
</evidence>
<keyword evidence="8 11" id="KW-1133">Transmembrane helix</keyword>
<evidence type="ECO:0000256" key="3">
    <source>
        <dbReference type="ARBA" id="ARBA00022448"/>
    </source>
</evidence>
<keyword evidence="10 11" id="KW-0472">Membrane</keyword>
<evidence type="ECO:0000256" key="6">
    <source>
        <dbReference type="ARBA" id="ARBA00022692"/>
    </source>
</evidence>
<reference evidence="12 13" key="1">
    <citation type="submission" date="2019-06" db="EMBL/GenBank/DDBJ databases">
        <title>Whole genome sequence for Rhodospirillaceae sp. R148.</title>
        <authorList>
            <person name="Wang G."/>
        </authorList>
    </citation>
    <scope>NUCLEOTIDE SEQUENCE [LARGE SCALE GENOMIC DNA]</scope>
    <source>
        <strain evidence="12 13">R148</strain>
    </source>
</reference>
<organism evidence="12 13">
    <name type="scientific">Denitrobaculum tricleocarpae</name>
    <dbReference type="NCBI Taxonomy" id="2591009"/>
    <lineage>
        <taxon>Bacteria</taxon>
        <taxon>Pseudomonadati</taxon>
        <taxon>Pseudomonadota</taxon>
        <taxon>Alphaproteobacteria</taxon>
        <taxon>Rhodospirillales</taxon>
        <taxon>Rhodospirillaceae</taxon>
        <taxon>Denitrobaculum</taxon>
    </lineage>
</organism>
<comment type="similarity">
    <text evidence="2">Belongs to the CorA metal ion transporter (MIT) (TC 1.A.35) family.</text>
</comment>
<dbReference type="GO" id="GO:0015095">
    <property type="term" value="F:magnesium ion transmembrane transporter activity"/>
    <property type="evidence" value="ECO:0007669"/>
    <property type="project" value="TreeGrafter"/>
</dbReference>
<keyword evidence="6 11" id="KW-0812">Transmembrane</keyword>
<keyword evidence="5" id="KW-0997">Cell inner membrane</keyword>